<dbReference type="Gene3D" id="3.40.630.10">
    <property type="entry name" value="Zn peptidases"/>
    <property type="match status" value="1"/>
</dbReference>
<keyword evidence="2" id="KW-0031">Aminopeptidase</keyword>
<dbReference type="SUPFAM" id="SSF53187">
    <property type="entry name" value="Zn-dependent exopeptidases"/>
    <property type="match status" value="1"/>
</dbReference>
<keyword evidence="5 9" id="KW-0732">Signal</keyword>
<evidence type="ECO:0000256" key="9">
    <source>
        <dbReference type="RuleBase" id="RU361240"/>
    </source>
</evidence>
<keyword evidence="4 9" id="KW-0479">Metal-binding</keyword>
<dbReference type="OrthoDB" id="2214at2759"/>
<feature type="signal peptide" evidence="9">
    <location>
        <begin position="1"/>
        <end position="20"/>
    </location>
</feature>
<keyword evidence="7 9" id="KW-0862">Zinc</keyword>
<dbReference type="AlphaFoldDB" id="A0A1Y2DBQ5"/>
<evidence type="ECO:0000256" key="2">
    <source>
        <dbReference type="ARBA" id="ARBA00022438"/>
    </source>
</evidence>
<name>A0A1Y2DBQ5_9BASI</name>
<comment type="cofactor">
    <cofactor evidence="1">
        <name>Zn(2+)</name>
        <dbReference type="ChEBI" id="CHEBI:29105"/>
    </cofactor>
</comment>
<proteinExistence type="inferred from homology"/>
<dbReference type="PANTHER" id="PTHR12147">
    <property type="entry name" value="METALLOPEPTIDASE M28 FAMILY MEMBER"/>
    <property type="match status" value="1"/>
</dbReference>
<accession>A0A1Y2DBQ5</accession>
<dbReference type="InParanoid" id="A0A1Y2DBQ5"/>
<dbReference type="InterPro" id="IPR045175">
    <property type="entry name" value="M28_fam"/>
</dbReference>
<evidence type="ECO:0000313" key="12">
    <source>
        <dbReference type="Proteomes" id="UP000193467"/>
    </source>
</evidence>
<evidence type="ECO:0000256" key="6">
    <source>
        <dbReference type="ARBA" id="ARBA00022801"/>
    </source>
</evidence>
<dbReference type="Pfam" id="PF04389">
    <property type="entry name" value="Peptidase_M28"/>
    <property type="match status" value="1"/>
</dbReference>
<evidence type="ECO:0000256" key="4">
    <source>
        <dbReference type="ARBA" id="ARBA00022723"/>
    </source>
</evidence>
<dbReference type="STRING" id="106004.A0A1Y2DBQ5"/>
<dbReference type="InterPro" id="IPR007484">
    <property type="entry name" value="Peptidase_M28"/>
</dbReference>
<gene>
    <name evidence="11" type="ORF">BCR35DRAFT_284118</name>
</gene>
<dbReference type="EC" id="3.4.-.-" evidence="9"/>
<dbReference type="GO" id="GO:0004177">
    <property type="term" value="F:aminopeptidase activity"/>
    <property type="evidence" value="ECO:0007669"/>
    <property type="project" value="UniProtKB-KW"/>
</dbReference>
<evidence type="ECO:0000256" key="3">
    <source>
        <dbReference type="ARBA" id="ARBA00022670"/>
    </source>
</evidence>
<dbReference type="EMBL" id="MCGR01000085">
    <property type="protein sequence ID" value="ORY56546.1"/>
    <property type="molecule type" value="Genomic_DNA"/>
</dbReference>
<evidence type="ECO:0000256" key="8">
    <source>
        <dbReference type="ARBA" id="ARBA00043962"/>
    </source>
</evidence>
<evidence type="ECO:0000313" key="11">
    <source>
        <dbReference type="EMBL" id="ORY56546.1"/>
    </source>
</evidence>
<evidence type="ECO:0000256" key="7">
    <source>
        <dbReference type="ARBA" id="ARBA00022833"/>
    </source>
</evidence>
<keyword evidence="12" id="KW-1185">Reference proteome</keyword>
<comment type="similarity">
    <text evidence="8">Belongs to the peptidase M28 family. M28E subfamily.</text>
</comment>
<dbReference type="Proteomes" id="UP000193467">
    <property type="component" value="Unassembled WGS sequence"/>
</dbReference>
<evidence type="ECO:0000256" key="5">
    <source>
        <dbReference type="ARBA" id="ARBA00022729"/>
    </source>
</evidence>
<feature type="domain" description="Peptidase M28" evidence="10">
    <location>
        <begin position="200"/>
        <end position="380"/>
    </location>
</feature>
<keyword evidence="3 9" id="KW-0645">Protease</keyword>
<dbReference type="PANTHER" id="PTHR12147:SF56">
    <property type="entry name" value="AMINOPEPTIDASE YDR415C-RELATED"/>
    <property type="match status" value="1"/>
</dbReference>
<dbReference type="GO" id="GO:0006508">
    <property type="term" value="P:proteolysis"/>
    <property type="evidence" value="ECO:0007669"/>
    <property type="project" value="UniProtKB-KW"/>
</dbReference>
<sequence>MHLAAPALLALSASLSLVSALPAQQQLTFAQPVSLSSILPSLQLPACHLRQLEQHIARFPETRRVRLEDNAEPLEITEGEKALLVLQGKRFIDVTEEESLLLLQEKQTFPSKLTYTSKALDFLFQDIDLKEMKTFLTAFSSFRTRYYRSETGKQSQQFLLKTLKDIAKTNPKLPITITEFPHPWGQNSIIVRFEPEATVAGNKTSDEIVILGAHQDSTNLLPFLAAPGADDDGSGTTTLVSAFTALVKHSFIPSRNPVEFIFASAEEGGLLGSQAVAQSYAKEGKKVRSMLQMDMTSVVKEGTKPTIGLIRDFVDPEWTEHVALIIDEYSEIGYTDTECGYACSDHASWTKIGAPSAFTIESTFADSSKAIHSSSDTISQPGFSFEHMAQFTRISIAMAVEMGGGEGLKKLRA</sequence>
<dbReference type="FunFam" id="3.40.630.10:FF:000042">
    <property type="entry name" value="Peptide hydrolase"/>
    <property type="match status" value="1"/>
</dbReference>
<evidence type="ECO:0000259" key="10">
    <source>
        <dbReference type="Pfam" id="PF04389"/>
    </source>
</evidence>
<dbReference type="GO" id="GO:0046872">
    <property type="term" value="F:metal ion binding"/>
    <property type="evidence" value="ECO:0007669"/>
    <property type="project" value="UniProtKB-KW"/>
</dbReference>
<comment type="caution">
    <text evidence="11">The sequence shown here is derived from an EMBL/GenBank/DDBJ whole genome shotgun (WGS) entry which is preliminary data.</text>
</comment>
<dbReference type="GO" id="GO:0008235">
    <property type="term" value="F:metalloexopeptidase activity"/>
    <property type="evidence" value="ECO:0007669"/>
    <property type="project" value="InterPro"/>
</dbReference>
<organism evidence="11 12">
    <name type="scientific">Leucosporidium creatinivorum</name>
    <dbReference type="NCBI Taxonomy" id="106004"/>
    <lineage>
        <taxon>Eukaryota</taxon>
        <taxon>Fungi</taxon>
        <taxon>Dikarya</taxon>
        <taxon>Basidiomycota</taxon>
        <taxon>Pucciniomycotina</taxon>
        <taxon>Microbotryomycetes</taxon>
        <taxon>Leucosporidiales</taxon>
        <taxon>Leucosporidium</taxon>
    </lineage>
</organism>
<protein>
    <recommendedName>
        <fullName evidence="9">Peptide hydrolase</fullName>
        <ecNumber evidence="9">3.4.-.-</ecNumber>
    </recommendedName>
</protein>
<feature type="chain" id="PRO_5011809964" description="Peptide hydrolase" evidence="9">
    <location>
        <begin position="21"/>
        <end position="413"/>
    </location>
</feature>
<keyword evidence="6 9" id="KW-0378">Hydrolase</keyword>
<evidence type="ECO:0000256" key="1">
    <source>
        <dbReference type="ARBA" id="ARBA00001947"/>
    </source>
</evidence>
<reference evidence="11 12" key="1">
    <citation type="submission" date="2016-07" db="EMBL/GenBank/DDBJ databases">
        <title>Pervasive Adenine N6-methylation of Active Genes in Fungi.</title>
        <authorList>
            <consortium name="DOE Joint Genome Institute"/>
            <person name="Mondo S.J."/>
            <person name="Dannebaum R.O."/>
            <person name="Kuo R.C."/>
            <person name="Labutti K."/>
            <person name="Haridas S."/>
            <person name="Kuo A."/>
            <person name="Salamov A."/>
            <person name="Ahrendt S.R."/>
            <person name="Lipzen A."/>
            <person name="Sullivan W."/>
            <person name="Andreopoulos W.B."/>
            <person name="Clum A."/>
            <person name="Lindquist E."/>
            <person name="Daum C."/>
            <person name="Ramamoorthy G.K."/>
            <person name="Gryganskyi A."/>
            <person name="Culley D."/>
            <person name="Magnuson J.K."/>
            <person name="James T.Y."/>
            <person name="O'Malley M.A."/>
            <person name="Stajich J.E."/>
            <person name="Spatafora J.W."/>
            <person name="Visel A."/>
            <person name="Grigoriev I.V."/>
        </authorList>
    </citation>
    <scope>NUCLEOTIDE SEQUENCE [LARGE SCALE GENOMIC DNA]</scope>
    <source>
        <strain evidence="11 12">62-1032</strain>
    </source>
</reference>